<dbReference type="Gene3D" id="3.20.20.70">
    <property type="entry name" value="Aldolase class I"/>
    <property type="match status" value="1"/>
</dbReference>
<dbReference type="NCBIfam" id="TIGR00126">
    <property type="entry name" value="deoC"/>
    <property type="match status" value="1"/>
</dbReference>
<dbReference type="CDD" id="cd00959">
    <property type="entry name" value="DeoC"/>
    <property type="match status" value="1"/>
</dbReference>
<comment type="catalytic activity">
    <reaction evidence="5 7">
        <text>2-deoxy-D-ribose 5-phosphate = D-glyceraldehyde 3-phosphate + acetaldehyde</text>
        <dbReference type="Rhea" id="RHEA:12821"/>
        <dbReference type="ChEBI" id="CHEBI:15343"/>
        <dbReference type="ChEBI" id="CHEBI:59776"/>
        <dbReference type="ChEBI" id="CHEBI:62877"/>
        <dbReference type="EC" id="4.1.2.4"/>
    </reaction>
</comment>
<evidence type="ECO:0000256" key="5">
    <source>
        <dbReference type="ARBA" id="ARBA00048791"/>
    </source>
</evidence>
<name>A0A8J2ZXC3_9BACL</name>
<keyword evidence="4 7" id="KW-0704">Schiff base</keyword>
<feature type="active site" description="Schiff-base intermediate with acetaldehyde" evidence="7">
    <location>
        <position position="153"/>
    </location>
</feature>
<dbReference type="Pfam" id="PF01791">
    <property type="entry name" value="DeoC"/>
    <property type="match status" value="1"/>
</dbReference>
<dbReference type="FunFam" id="3.20.20.70:FF:000044">
    <property type="entry name" value="Deoxyribose-phosphate aldolase"/>
    <property type="match status" value="1"/>
</dbReference>
<dbReference type="GO" id="GO:0005737">
    <property type="term" value="C:cytoplasm"/>
    <property type="evidence" value="ECO:0007669"/>
    <property type="project" value="UniProtKB-SubCell"/>
</dbReference>
<evidence type="ECO:0000313" key="8">
    <source>
        <dbReference type="EMBL" id="GGH84946.1"/>
    </source>
</evidence>
<organism evidence="8 9">
    <name type="scientific">Pullulanibacillus pueri</name>
    <dbReference type="NCBI Taxonomy" id="1437324"/>
    <lineage>
        <taxon>Bacteria</taxon>
        <taxon>Bacillati</taxon>
        <taxon>Bacillota</taxon>
        <taxon>Bacilli</taxon>
        <taxon>Bacillales</taxon>
        <taxon>Sporolactobacillaceae</taxon>
        <taxon>Pullulanibacillus</taxon>
    </lineage>
</organism>
<dbReference type="GO" id="GO:0006018">
    <property type="term" value="P:2-deoxyribose 1-phosphate catabolic process"/>
    <property type="evidence" value="ECO:0007669"/>
    <property type="project" value="UniProtKB-UniRule"/>
</dbReference>
<comment type="caution">
    <text evidence="8">The sequence shown here is derived from an EMBL/GenBank/DDBJ whole genome shotgun (WGS) entry which is preliminary data.</text>
</comment>
<dbReference type="InterPro" id="IPR013785">
    <property type="entry name" value="Aldolase_TIM"/>
</dbReference>
<keyword evidence="9" id="KW-1185">Reference proteome</keyword>
<sequence length="217" mass="23160">MSQIAKYIDHTALKPDIKRHDIIKLCEEAKAYEFASVCVNPFWVKTAAELLAESPVKVCTVIGFPLGANTTETKVYETVNAIQNGAEEIDMVINIGALKDDQQELVKEEIEAVVEATEERAIVKVILETCLLTSEEIETASRLSKEAGAHFVKTSTGFSSGGATIEAVKLMRATVGDLMGVKASGGIRDLETAQAMIDAGASRIGASSGVSIVKAEE</sequence>
<evidence type="ECO:0000256" key="2">
    <source>
        <dbReference type="ARBA" id="ARBA00022490"/>
    </source>
</evidence>
<dbReference type="AlphaFoldDB" id="A0A8J2ZXC3"/>
<reference evidence="8" key="1">
    <citation type="journal article" date="2014" name="Int. J. Syst. Evol. Microbiol.">
        <title>Complete genome sequence of Corynebacterium casei LMG S-19264T (=DSM 44701T), isolated from a smear-ripened cheese.</title>
        <authorList>
            <consortium name="US DOE Joint Genome Institute (JGI-PGF)"/>
            <person name="Walter F."/>
            <person name="Albersmeier A."/>
            <person name="Kalinowski J."/>
            <person name="Ruckert C."/>
        </authorList>
    </citation>
    <scope>NUCLEOTIDE SEQUENCE</scope>
    <source>
        <strain evidence="8">CGMCC 1.12777</strain>
    </source>
</reference>
<dbReference type="RefSeq" id="WP_188498120.1">
    <property type="nucleotide sequence ID" value="NZ_BMFV01000024.1"/>
</dbReference>
<dbReference type="GO" id="GO:0004139">
    <property type="term" value="F:deoxyribose-phosphate aldolase activity"/>
    <property type="evidence" value="ECO:0007669"/>
    <property type="project" value="UniProtKB-UniRule"/>
</dbReference>
<evidence type="ECO:0000256" key="4">
    <source>
        <dbReference type="ARBA" id="ARBA00023270"/>
    </source>
</evidence>
<evidence type="ECO:0000256" key="1">
    <source>
        <dbReference type="ARBA" id="ARBA00010936"/>
    </source>
</evidence>
<evidence type="ECO:0000256" key="3">
    <source>
        <dbReference type="ARBA" id="ARBA00023239"/>
    </source>
</evidence>
<keyword evidence="3 7" id="KW-0456">Lyase</keyword>
<feature type="active site" description="Proton donor/acceptor" evidence="7">
    <location>
        <position position="182"/>
    </location>
</feature>
<comment type="pathway">
    <text evidence="7">Carbohydrate degradation; 2-deoxy-D-ribose 1-phosphate degradation; D-glyceraldehyde 3-phosphate and acetaldehyde from 2-deoxy-alpha-D-ribose 1-phosphate: step 2/2.</text>
</comment>
<evidence type="ECO:0000313" key="9">
    <source>
        <dbReference type="Proteomes" id="UP000656813"/>
    </source>
</evidence>
<dbReference type="InterPro" id="IPR028581">
    <property type="entry name" value="DeoC_typeI"/>
</dbReference>
<evidence type="ECO:0000256" key="7">
    <source>
        <dbReference type="HAMAP-Rule" id="MF_00114"/>
    </source>
</evidence>
<comment type="similarity">
    <text evidence="1 7">Belongs to the DeoC/FbaB aldolase family. DeoC type 1 subfamily.</text>
</comment>
<dbReference type="SUPFAM" id="SSF51569">
    <property type="entry name" value="Aldolase"/>
    <property type="match status" value="1"/>
</dbReference>
<accession>A0A8J2ZXC3</accession>
<dbReference type="GO" id="GO:0009264">
    <property type="term" value="P:deoxyribonucleotide catabolic process"/>
    <property type="evidence" value="ECO:0007669"/>
    <property type="project" value="UniProtKB-UniRule"/>
</dbReference>
<feature type="active site" description="Proton donor/acceptor" evidence="7">
    <location>
        <position position="90"/>
    </location>
</feature>
<dbReference type="InterPro" id="IPR011343">
    <property type="entry name" value="DeoC"/>
</dbReference>
<dbReference type="EMBL" id="BMFV01000024">
    <property type="protein sequence ID" value="GGH84946.1"/>
    <property type="molecule type" value="Genomic_DNA"/>
</dbReference>
<dbReference type="PANTHER" id="PTHR10889:SF1">
    <property type="entry name" value="DEOXYRIBOSE-PHOSPHATE ALDOLASE"/>
    <property type="match status" value="1"/>
</dbReference>
<reference evidence="8" key="2">
    <citation type="submission" date="2020-09" db="EMBL/GenBank/DDBJ databases">
        <authorList>
            <person name="Sun Q."/>
            <person name="Zhou Y."/>
        </authorList>
    </citation>
    <scope>NUCLEOTIDE SEQUENCE</scope>
    <source>
        <strain evidence="8">CGMCC 1.12777</strain>
    </source>
</reference>
<comment type="subcellular location">
    <subcellularLocation>
        <location evidence="7">Cytoplasm</location>
    </subcellularLocation>
</comment>
<dbReference type="PIRSF" id="PIRSF001357">
    <property type="entry name" value="DeoC"/>
    <property type="match status" value="1"/>
</dbReference>
<dbReference type="InterPro" id="IPR002915">
    <property type="entry name" value="DeoC/FbaB/LacD_aldolase"/>
</dbReference>
<proteinExistence type="inferred from homology"/>
<keyword evidence="2 7" id="KW-0963">Cytoplasm</keyword>
<dbReference type="PANTHER" id="PTHR10889">
    <property type="entry name" value="DEOXYRIBOSE-PHOSPHATE ALDOLASE"/>
    <property type="match status" value="1"/>
</dbReference>
<dbReference type="GO" id="GO:0016052">
    <property type="term" value="P:carbohydrate catabolic process"/>
    <property type="evidence" value="ECO:0007669"/>
    <property type="project" value="TreeGrafter"/>
</dbReference>
<dbReference type="EC" id="4.1.2.4" evidence="7"/>
<dbReference type="Proteomes" id="UP000656813">
    <property type="component" value="Unassembled WGS sequence"/>
</dbReference>
<dbReference type="UniPathway" id="UPA00002">
    <property type="reaction ID" value="UER00468"/>
</dbReference>
<protein>
    <recommendedName>
        <fullName evidence="7">Deoxyribose-phosphate aldolase</fullName>
        <shortName evidence="7">DERA</shortName>
        <ecNumber evidence="7">4.1.2.4</ecNumber>
    </recommendedName>
    <alternativeName>
        <fullName evidence="7">2-deoxy-D-ribose 5-phosphate aldolase</fullName>
    </alternativeName>
    <alternativeName>
        <fullName evidence="7">Phosphodeoxyriboaldolase</fullName>
        <shortName evidence="7">Deoxyriboaldolase</shortName>
    </alternativeName>
</protein>
<dbReference type="HAMAP" id="MF_00114">
    <property type="entry name" value="DeoC_type1"/>
    <property type="match status" value="1"/>
</dbReference>
<comment type="function">
    <text evidence="6 7">Catalyzes a reversible aldol reaction between acetaldehyde and D-glyceraldehyde 3-phosphate to generate 2-deoxy-D-ribose 5-phosphate.</text>
</comment>
<evidence type="ECO:0000256" key="6">
    <source>
        <dbReference type="ARBA" id="ARBA00056337"/>
    </source>
</evidence>
<dbReference type="SMART" id="SM01133">
    <property type="entry name" value="DeoC"/>
    <property type="match status" value="1"/>
</dbReference>
<gene>
    <name evidence="7 8" type="primary">deoC</name>
    <name evidence="8" type="ORF">GCM10007096_29190</name>
</gene>